<dbReference type="KEGG" id="mgk:FSB76_21585"/>
<evidence type="ECO:0000313" key="2">
    <source>
        <dbReference type="Proteomes" id="UP000321362"/>
    </source>
</evidence>
<organism evidence="1 2">
    <name type="scientific">Mucilaginibacter ginsenosidivorax</name>
    <dbReference type="NCBI Taxonomy" id="862126"/>
    <lineage>
        <taxon>Bacteria</taxon>
        <taxon>Pseudomonadati</taxon>
        <taxon>Bacteroidota</taxon>
        <taxon>Sphingobacteriia</taxon>
        <taxon>Sphingobacteriales</taxon>
        <taxon>Sphingobacteriaceae</taxon>
        <taxon>Mucilaginibacter</taxon>
    </lineage>
</organism>
<reference evidence="1 2" key="1">
    <citation type="journal article" date="2013" name="J. Microbiol.">
        <title>Mucilaginibacter ginsenosidivorax sp. nov., with ginsenoside converting activity isolated from sediment.</title>
        <authorList>
            <person name="Kim J.K."/>
            <person name="Choi T.E."/>
            <person name="Liu Q.M."/>
            <person name="Park H.Y."/>
            <person name="Yi T.H."/>
            <person name="Yoon M.H."/>
            <person name="Kim S.C."/>
            <person name="Im W.T."/>
        </authorList>
    </citation>
    <scope>NUCLEOTIDE SEQUENCE [LARGE SCALE GENOMIC DNA]</scope>
    <source>
        <strain evidence="1 2">KHI28</strain>
    </source>
</reference>
<dbReference type="AlphaFoldDB" id="A0A5B8W838"/>
<dbReference type="OrthoDB" id="9827352at2"/>
<gene>
    <name evidence="1" type="ORF">FSB76_21585</name>
</gene>
<sequence>MKYLLAIFFVFVFVNFCVGQQLGTKAENTLKQARFIDLYKMERDTHDCLDSKDPPIIANNKVDSCFHKVKALSVADINTLREILLNKNSYQRPRFEDCFASEFGVVIFNEKHVITGFITFSLGCNNMDMSDANKMLTITNKAKRRLRKIIH</sequence>
<dbReference type="Proteomes" id="UP000321362">
    <property type="component" value="Chromosome"/>
</dbReference>
<evidence type="ECO:0000313" key="1">
    <source>
        <dbReference type="EMBL" id="QEC78408.1"/>
    </source>
</evidence>
<protein>
    <submittedName>
        <fullName evidence="1">Uncharacterized protein</fullName>
    </submittedName>
</protein>
<keyword evidence="2" id="KW-1185">Reference proteome</keyword>
<proteinExistence type="predicted"/>
<dbReference type="EMBL" id="CP042437">
    <property type="protein sequence ID" value="QEC78408.1"/>
    <property type="molecule type" value="Genomic_DNA"/>
</dbReference>
<name>A0A5B8W838_9SPHI</name>
<accession>A0A5B8W838</accession>
<dbReference type="RefSeq" id="WP_147057011.1">
    <property type="nucleotide sequence ID" value="NZ_CP042437.1"/>
</dbReference>